<feature type="transmembrane region" description="Helical" evidence="6">
    <location>
        <begin position="224"/>
        <end position="242"/>
    </location>
</feature>
<keyword evidence="4 6" id="KW-0472">Membrane</keyword>
<feature type="transmembrane region" description="Helical" evidence="6">
    <location>
        <begin position="163"/>
        <end position="183"/>
    </location>
</feature>
<dbReference type="Proteomes" id="UP000249526">
    <property type="component" value="Unassembled WGS sequence"/>
</dbReference>
<protein>
    <submittedName>
        <fullName evidence="8">Uncharacterized protein</fullName>
    </submittedName>
</protein>
<dbReference type="EMBL" id="KZ825079">
    <property type="protein sequence ID" value="RAH53138.1"/>
    <property type="molecule type" value="Genomic_DNA"/>
</dbReference>
<evidence type="ECO:0000313" key="9">
    <source>
        <dbReference type="Proteomes" id="UP000249526"/>
    </source>
</evidence>
<feature type="signal peptide" evidence="7">
    <location>
        <begin position="1"/>
        <end position="19"/>
    </location>
</feature>
<feature type="region of interest" description="Disordered" evidence="5">
    <location>
        <begin position="187"/>
        <end position="211"/>
    </location>
</feature>
<feature type="chain" id="PRO_5034524696" evidence="7">
    <location>
        <begin position="20"/>
        <end position="333"/>
    </location>
</feature>
<keyword evidence="3 6" id="KW-1133">Transmembrane helix</keyword>
<gene>
    <name evidence="8" type="ORF">BO85DRAFT_505306</name>
</gene>
<organism evidence="8 9">
    <name type="scientific">Aspergillus piperis CBS 112811</name>
    <dbReference type="NCBI Taxonomy" id="1448313"/>
    <lineage>
        <taxon>Eukaryota</taxon>
        <taxon>Fungi</taxon>
        <taxon>Dikarya</taxon>
        <taxon>Ascomycota</taxon>
        <taxon>Pezizomycotina</taxon>
        <taxon>Eurotiomycetes</taxon>
        <taxon>Eurotiomycetidae</taxon>
        <taxon>Eurotiales</taxon>
        <taxon>Aspergillaceae</taxon>
        <taxon>Aspergillus</taxon>
        <taxon>Aspergillus subgen. Circumdati</taxon>
    </lineage>
</organism>
<evidence type="ECO:0000256" key="1">
    <source>
        <dbReference type="ARBA" id="ARBA00004141"/>
    </source>
</evidence>
<dbReference type="Gene3D" id="1.20.1280.290">
    <property type="match status" value="1"/>
</dbReference>
<dbReference type="Pfam" id="PF04193">
    <property type="entry name" value="PQ-loop"/>
    <property type="match status" value="1"/>
</dbReference>
<evidence type="ECO:0000256" key="7">
    <source>
        <dbReference type="SAM" id="SignalP"/>
    </source>
</evidence>
<dbReference type="RefSeq" id="XP_025511060.1">
    <property type="nucleotide sequence ID" value="XM_025664330.1"/>
</dbReference>
<proteinExistence type="predicted"/>
<dbReference type="InterPro" id="IPR006603">
    <property type="entry name" value="PQ-loop_rpt"/>
</dbReference>
<feature type="transmembrane region" description="Helical" evidence="6">
    <location>
        <begin position="117"/>
        <end position="137"/>
    </location>
</feature>
<keyword evidence="9" id="KW-1185">Reference proteome</keyword>
<sequence>MGRTLVLPFSLIILALTWASFIPQIKHVWQTKDSRGISTAYLLFNLLCITEHVFFQSLDTACLWDISKLPSSPFSVYPLDWANLAQVLGDWVLSNVLFLLCLYYSPPTRPHRHRLRILLILALYSFFLLFTLIPLVLDLTTDVFCPPSNPHDCPLPERDVVPFLHGIHCFFLLPITTVILPVLGQPSRQHQQGPREQAIMIPPSHPPSPTKPTDLNRLLSRSRLFQASIFALSAILWIFRLPPGQQERAYDPPPPPDDPLPPQPWLFVFLHWWMSMGYMTVDEVIFAVGQGVLGYLGLRKAIAAEGRSEGEEEAERRLLLVAAEERSTYGSEN</sequence>
<name>A0A8G1VJW1_9EURO</name>
<evidence type="ECO:0000256" key="4">
    <source>
        <dbReference type="ARBA" id="ARBA00023136"/>
    </source>
</evidence>
<evidence type="ECO:0000256" key="6">
    <source>
        <dbReference type="SAM" id="Phobius"/>
    </source>
</evidence>
<comment type="subcellular location">
    <subcellularLocation>
        <location evidence="1">Membrane</location>
        <topology evidence="1">Multi-pass membrane protein</topology>
    </subcellularLocation>
</comment>
<dbReference type="AlphaFoldDB" id="A0A8G1VJW1"/>
<reference evidence="8 9" key="1">
    <citation type="submission" date="2018-02" db="EMBL/GenBank/DDBJ databases">
        <title>The genomes of Aspergillus section Nigri reveals drivers in fungal speciation.</title>
        <authorList>
            <consortium name="DOE Joint Genome Institute"/>
            <person name="Vesth T.C."/>
            <person name="Nybo J."/>
            <person name="Theobald S."/>
            <person name="Brandl J."/>
            <person name="Frisvad J.C."/>
            <person name="Nielsen K.F."/>
            <person name="Lyhne E.K."/>
            <person name="Kogle M.E."/>
            <person name="Kuo A."/>
            <person name="Riley R."/>
            <person name="Clum A."/>
            <person name="Nolan M."/>
            <person name="Lipzen A."/>
            <person name="Salamov A."/>
            <person name="Henrissat B."/>
            <person name="Wiebenga A."/>
            <person name="De vries R.P."/>
            <person name="Grigoriev I.V."/>
            <person name="Mortensen U.H."/>
            <person name="Andersen M.R."/>
            <person name="Baker S.E."/>
        </authorList>
    </citation>
    <scope>NUCLEOTIDE SEQUENCE [LARGE SCALE GENOMIC DNA]</scope>
    <source>
        <strain evidence="8 9">CBS 112811</strain>
    </source>
</reference>
<dbReference type="GO" id="GO:0016020">
    <property type="term" value="C:membrane"/>
    <property type="evidence" value="ECO:0007669"/>
    <property type="project" value="UniProtKB-SubCell"/>
</dbReference>
<evidence type="ECO:0000256" key="3">
    <source>
        <dbReference type="ARBA" id="ARBA00022989"/>
    </source>
</evidence>
<accession>A0A8G1VJW1</accession>
<feature type="transmembrane region" description="Helical" evidence="6">
    <location>
        <begin position="84"/>
        <end position="105"/>
    </location>
</feature>
<evidence type="ECO:0000313" key="8">
    <source>
        <dbReference type="EMBL" id="RAH53138.1"/>
    </source>
</evidence>
<dbReference type="GeneID" id="37167732"/>
<keyword evidence="2 6" id="KW-0812">Transmembrane</keyword>
<evidence type="ECO:0000256" key="5">
    <source>
        <dbReference type="SAM" id="MobiDB-lite"/>
    </source>
</evidence>
<evidence type="ECO:0000256" key="2">
    <source>
        <dbReference type="ARBA" id="ARBA00022692"/>
    </source>
</evidence>
<keyword evidence="7" id="KW-0732">Signal</keyword>